<evidence type="ECO:0000256" key="5">
    <source>
        <dbReference type="ARBA" id="ARBA00035381"/>
    </source>
</evidence>
<dbReference type="GO" id="GO:0005840">
    <property type="term" value="C:ribosome"/>
    <property type="evidence" value="ECO:0007669"/>
    <property type="project" value="UniProtKB-KW"/>
</dbReference>
<dbReference type="InterPro" id="IPR036935">
    <property type="entry name" value="Ribosomal_bL9_N_sf"/>
</dbReference>
<name>A0A9J2PCX4_ASCLU</name>
<evidence type="ECO:0000256" key="2">
    <source>
        <dbReference type="ARBA" id="ARBA00022980"/>
    </source>
</evidence>
<evidence type="ECO:0000256" key="4">
    <source>
        <dbReference type="ARBA" id="ARBA00035194"/>
    </source>
</evidence>
<keyword evidence="3" id="KW-0687">Ribonucleoprotein</keyword>
<dbReference type="Pfam" id="PF01281">
    <property type="entry name" value="Ribosomal_L9_N"/>
    <property type="match status" value="2"/>
</dbReference>
<accession>A0A9J2PCX4</accession>
<reference evidence="8" key="1">
    <citation type="submission" date="2023-03" db="UniProtKB">
        <authorList>
            <consortium name="WormBaseParasite"/>
        </authorList>
    </citation>
    <scope>IDENTIFICATION</scope>
</reference>
<keyword evidence="2" id="KW-0689">Ribosomal protein</keyword>
<organism evidence="7 8">
    <name type="scientific">Ascaris lumbricoides</name>
    <name type="common">Giant roundworm</name>
    <dbReference type="NCBI Taxonomy" id="6252"/>
    <lineage>
        <taxon>Eukaryota</taxon>
        <taxon>Metazoa</taxon>
        <taxon>Ecdysozoa</taxon>
        <taxon>Nematoda</taxon>
        <taxon>Chromadorea</taxon>
        <taxon>Rhabditida</taxon>
        <taxon>Spirurina</taxon>
        <taxon>Ascaridomorpha</taxon>
        <taxon>Ascaridoidea</taxon>
        <taxon>Ascarididae</taxon>
        <taxon>Ascaris</taxon>
    </lineage>
</organism>
<dbReference type="InterPro" id="IPR000244">
    <property type="entry name" value="Ribosomal_bL9"/>
</dbReference>
<evidence type="ECO:0000313" key="8">
    <source>
        <dbReference type="WBParaSite" id="ALUE_0000781501-mRNA-1"/>
    </source>
</evidence>
<proteinExistence type="inferred from homology"/>
<dbReference type="WBParaSite" id="ALUE_0000781501-mRNA-1">
    <property type="protein sequence ID" value="ALUE_0000781501-mRNA-1"/>
    <property type="gene ID" value="ALUE_0000781501"/>
</dbReference>
<evidence type="ECO:0000259" key="6">
    <source>
        <dbReference type="Pfam" id="PF01281"/>
    </source>
</evidence>
<dbReference type="GO" id="GO:1990904">
    <property type="term" value="C:ribonucleoprotein complex"/>
    <property type="evidence" value="ECO:0007669"/>
    <property type="project" value="UniProtKB-KW"/>
</dbReference>
<sequence>MIISRSASRVALTRIRSFNQPYRNTWVLRHVIAPEPTPPGQSQRRPDELPDLMKYEVVDFESKHPAGPIKVILLEDVEGVGQQFDVVDVSRRLARTDLLLSRKAVYASPFDLEYYAAVKENAYRRCAVAGVGQQFDVVDVNRRLARTDLLLSRKAVYASPFDLEYYAAVKEKLKDELAARIRIPYDWLLVGRHLMKTVVPIHVSMDNPWTLDRRIIKCALRQAGINAEDEAIFIGDEAMSGPNLEMEARLIRFYVVICKQYIVPMLGRISHISLDDSKEVLYPETTKVPDGKELLKYGIQPEEPYYHKTPEIDDGFDVVAFMRAQQEQSKN</sequence>
<keyword evidence="7" id="KW-1185">Reference proteome</keyword>
<dbReference type="Proteomes" id="UP000036681">
    <property type="component" value="Unplaced"/>
</dbReference>
<comment type="similarity">
    <text evidence="1">Belongs to the bacterial ribosomal protein bL9 family.</text>
</comment>
<dbReference type="SUPFAM" id="SSF55658">
    <property type="entry name" value="L9 N-domain-like"/>
    <property type="match status" value="2"/>
</dbReference>
<dbReference type="InterPro" id="IPR020070">
    <property type="entry name" value="Ribosomal_bL9_N"/>
</dbReference>
<evidence type="ECO:0000256" key="1">
    <source>
        <dbReference type="ARBA" id="ARBA00010605"/>
    </source>
</evidence>
<dbReference type="GO" id="GO:0003735">
    <property type="term" value="F:structural constituent of ribosome"/>
    <property type="evidence" value="ECO:0007669"/>
    <property type="project" value="InterPro"/>
</dbReference>
<evidence type="ECO:0000256" key="3">
    <source>
        <dbReference type="ARBA" id="ARBA00023274"/>
    </source>
</evidence>
<dbReference type="AlphaFoldDB" id="A0A9J2PCX4"/>
<feature type="domain" description="Ribosomal protein L9" evidence="6">
    <location>
        <begin position="128"/>
        <end position="164"/>
    </location>
</feature>
<dbReference type="Gene3D" id="3.40.5.10">
    <property type="entry name" value="Ribosomal protein L9, N-terminal domain"/>
    <property type="match status" value="1"/>
</dbReference>
<feature type="domain" description="Ribosomal protein L9" evidence="6">
    <location>
        <begin position="69"/>
        <end position="113"/>
    </location>
</feature>
<dbReference type="PANTHER" id="PTHR21368">
    <property type="entry name" value="50S RIBOSOMAL PROTEIN L9"/>
    <property type="match status" value="1"/>
</dbReference>
<evidence type="ECO:0000313" key="7">
    <source>
        <dbReference type="Proteomes" id="UP000036681"/>
    </source>
</evidence>
<dbReference type="GO" id="GO:0006412">
    <property type="term" value="P:translation"/>
    <property type="evidence" value="ECO:0007669"/>
    <property type="project" value="InterPro"/>
</dbReference>
<protein>
    <recommendedName>
        <fullName evidence="4">Large ribosomal subunit protein bL9m</fullName>
    </recommendedName>
    <alternativeName>
        <fullName evidence="5">39S ribosomal protein L9, mitochondrial</fullName>
    </alternativeName>
</protein>
<dbReference type="InterPro" id="IPR009027">
    <property type="entry name" value="Ribosomal_bL9/RNase_H1_N"/>
</dbReference>